<reference evidence="7" key="2">
    <citation type="submission" date="2023-06" db="EMBL/GenBank/DDBJ databases">
        <authorList>
            <consortium name="Lawrence Berkeley National Laboratory"/>
            <person name="Haridas S."/>
            <person name="Hensen N."/>
            <person name="Bonometti L."/>
            <person name="Westerberg I."/>
            <person name="Brannstrom I.O."/>
            <person name="Guillou S."/>
            <person name="Cros-Aarteil S."/>
            <person name="Calhoun S."/>
            <person name="Kuo A."/>
            <person name="Mondo S."/>
            <person name="Pangilinan J."/>
            <person name="Riley R."/>
            <person name="LaButti K."/>
            <person name="Andreopoulos B."/>
            <person name="Lipzen A."/>
            <person name="Chen C."/>
            <person name="Yanf M."/>
            <person name="Daum C."/>
            <person name="Ng V."/>
            <person name="Clum A."/>
            <person name="Steindorff A."/>
            <person name="Ohm R."/>
            <person name="Martin F."/>
            <person name="Silar P."/>
            <person name="Natvig D."/>
            <person name="Lalanne C."/>
            <person name="Gautier V."/>
            <person name="Ament-velasquez S.L."/>
            <person name="Kruys A."/>
            <person name="Hutchinson M.I."/>
            <person name="Powell A.J."/>
            <person name="Barry K."/>
            <person name="Miller A.N."/>
            <person name="Grigoriev I.V."/>
            <person name="Debuchy R."/>
            <person name="Gladieux P."/>
            <person name="Thoren M.H."/>
            <person name="Johannesson H."/>
        </authorList>
    </citation>
    <scope>NUCLEOTIDE SEQUENCE</scope>
    <source>
        <strain evidence="7">CBS 232.78</strain>
    </source>
</reference>
<dbReference type="AlphaFoldDB" id="A0AAE0NQJ7"/>
<reference evidence="7" key="1">
    <citation type="journal article" date="2023" name="Mol. Phylogenet. Evol.">
        <title>Genome-scale phylogeny and comparative genomics of the fungal order Sordariales.</title>
        <authorList>
            <person name="Hensen N."/>
            <person name="Bonometti L."/>
            <person name="Westerberg I."/>
            <person name="Brannstrom I.O."/>
            <person name="Guillou S."/>
            <person name="Cros-Aarteil S."/>
            <person name="Calhoun S."/>
            <person name="Haridas S."/>
            <person name="Kuo A."/>
            <person name="Mondo S."/>
            <person name="Pangilinan J."/>
            <person name="Riley R."/>
            <person name="LaButti K."/>
            <person name="Andreopoulos B."/>
            <person name="Lipzen A."/>
            <person name="Chen C."/>
            <person name="Yan M."/>
            <person name="Daum C."/>
            <person name="Ng V."/>
            <person name="Clum A."/>
            <person name="Steindorff A."/>
            <person name="Ohm R.A."/>
            <person name="Martin F."/>
            <person name="Silar P."/>
            <person name="Natvig D.O."/>
            <person name="Lalanne C."/>
            <person name="Gautier V."/>
            <person name="Ament-Velasquez S.L."/>
            <person name="Kruys A."/>
            <person name="Hutchinson M.I."/>
            <person name="Powell A.J."/>
            <person name="Barry K."/>
            <person name="Miller A.N."/>
            <person name="Grigoriev I.V."/>
            <person name="Debuchy R."/>
            <person name="Gladieux P."/>
            <person name="Hiltunen Thoren M."/>
            <person name="Johannesson H."/>
        </authorList>
    </citation>
    <scope>NUCLEOTIDE SEQUENCE</scope>
    <source>
        <strain evidence="7">CBS 232.78</strain>
    </source>
</reference>
<keyword evidence="4" id="KW-0067">ATP-binding</keyword>
<feature type="region of interest" description="Disordered" evidence="5">
    <location>
        <begin position="232"/>
        <end position="260"/>
    </location>
</feature>
<feature type="compositionally biased region" description="Basic and acidic residues" evidence="5">
    <location>
        <begin position="244"/>
        <end position="260"/>
    </location>
</feature>
<dbReference type="InterPro" id="IPR003959">
    <property type="entry name" value="ATPase_AAA_core"/>
</dbReference>
<dbReference type="InterPro" id="IPR027417">
    <property type="entry name" value="P-loop_NTPase"/>
</dbReference>
<comment type="subcellular location">
    <subcellularLocation>
        <location evidence="1">Mitochondrion outer membrane</location>
        <topology evidence="1">Single-pass membrane protein</topology>
    </subcellularLocation>
</comment>
<proteinExistence type="predicted"/>
<feature type="domain" description="AAA+ ATPase" evidence="6">
    <location>
        <begin position="321"/>
        <end position="456"/>
    </location>
</feature>
<evidence type="ECO:0000256" key="2">
    <source>
        <dbReference type="ARBA" id="ARBA00022741"/>
    </source>
</evidence>
<keyword evidence="8" id="KW-1185">Reference proteome</keyword>
<feature type="region of interest" description="Disordered" evidence="5">
    <location>
        <begin position="1"/>
        <end position="46"/>
    </location>
</feature>
<keyword evidence="3" id="KW-1000">Mitochondrion outer membrane</keyword>
<dbReference type="GO" id="GO:0016887">
    <property type="term" value="F:ATP hydrolysis activity"/>
    <property type="evidence" value="ECO:0007669"/>
    <property type="project" value="InterPro"/>
</dbReference>
<evidence type="ECO:0000259" key="6">
    <source>
        <dbReference type="SMART" id="SM00382"/>
    </source>
</evidence>
<dbReference type="Gene3D" id="1.10.8.60">
    <property type="match status" value="1"/>
</dbReference>
<dbReference type="InterPro" id="IPR003593">
    <property type="entry name" value="AAA+_ATPase"/>
</dbReference>
<dbReference type="GO" id="GO:0005741">
    <property type="term" value="C:mitochondrial outer membrane"/>
    <property type="evidence" value="ECO:0007669"/>
    <property type="project" value="UniProtKB-SubCell"/>
</dbReference>
<sequence length="572" mass="63536">TAADTKRATDSTVAKAPTGANSTSTDSSLTEPMSKENSTSTDTTSPPLIVHLRDVEKFDELKSVYIAFRDALKAKREEGRSVILIATAVSSSTSYSGTRTYAMDRVWDNLPIRAFTAVNVSPRPTKDVVAALKKFNDQEPLQTTWRHLRRSLRYALAPDLSTADVLSPWADWGDDHPKVDGFKAAMDKWTAEMAHNLARQIGTRARRNEGRIQKEDIFEIMARMSRNKDVLNRWGEDTEEEAAKEEGSEGEKRKSRKEEALDKIRDDCTSDERNYFDCVIDTDAIGATSESIRVDPDVADSLKQLLAIRKGKPYGLLATESVNGAILYGPPGTGKTHLARVLAKEASMNLIVATPADIQDCYVGRTEQKIKAMFSLAVKLAPCLIFLDEGDSLFRRRESGDKAWVRNQLGQFLMEMDGLCKLSTPPFLLIATNRPADIDDAIYRRLPHMLHMGLPNAADRKAIFDIYLKEEQVGDDVDVAALANNSTKGFSGSDVRTLCVQAALAAQREIDLLELQKKLEADGAATGDVEPPKRTIRKVHFDKALARTMPTVTREALLEIQKFTNNQKRARC</sequence>
<name>A0AAE0NQJ7_9PEZI</name>
<dbReference type="PANTHER" id="PTHR45644:SF56">
    <property type="entry name" value="AAA ATPASE, PUTATIVE (AFU_ORTHOLOGUE AFUA_2G12920)-RELATED"/>
    <property type="match status" value="1"/>
</dbReference>
<dbReference type="PANTHER" id="PTHR45644">
    <property type="entry name" value="AAA ATPASE, PUTATIVE (AFU_ORTHOLOGUE AFUA_2G12920)-RELATED-RELATED"/>
    <property type="match status" value="1"/>
</dbReference>
<dbReference type="InterPro" id="IPR041569">
    <property type="entry name" value="AAA_lid_3"/>
</dbReference>
<dbReference type="GO" id="GO:0005524">
    <property type="term" value="F:ATP binding"/>
    <property type="evidence" value="ECO:0007669"/>
    <property type="project" value="UniProtKB-KW"/>
</dbReference>
<evidence type="ECO:0000256" key="5">
    <source>
        <dbReference type="SAM" id="MobiDB-lite"/>
    </source>
</evidence>
<evidence type="ECO:0000256" key="1">
    <source>
        <dbReference type="ARBA" id="ARBA00004572"/>
    </source>
</evidence>
<dbReference type="SMART" id="SM00382">
    <property type="entry name" value="AAA"/>
    <property type="match status" value="1"/>
</dbReference>
<keyword evidence="3" id="KW-0472">Membrane</keyword>
<keyword evidence="7" id="KW-0378">Hydrolase</keyword>
<dbReference type="Gene3D" id="3.40.50.300">
    <property type="entry name" value="P-loop containing nucleotide triphosphate hydrolases"/>
    <property type="match status" value="1"/>
</dbReference>
<dbReference type="Pfam" id="PF17862">
    <property type="entry name" value="AAA_lid_3"/>
    <property type="match status" value="1"/>
</dbReference>
<gene>
    <name evidence="7" type="ORF">B0H63DRAFT_393631</name>
</gene>
<evidence type="ECO:0000313" key="8">
    <source>
        <dbReference type="Proteomes" id="UP001285441"/>
    </source>
</evidence>
<protein>
    <submittedName>
        <fullName evidence="7">P-loop containing nucleoside triphosphate hydrolase protein</fullName>
    </submittedName>
</protein>
<dbReference type="SUPFAM" id="SSF52540">
    <property type="entry name" value="P-loop containing nucleoside triphosphate hydrolases"/>
    <property type="match status" value="1"/>
</dbReference>
<feature type="non-terminal residue" evidence="7">
    <location>
        <position position="1"/>
    </location>
</feature>
<dbReference type="EMBL" id="JAULSW010000004">
    <property type="protein sequence ID" value="KAK3385826.1"/>
    <property type="molecule type" value="Genomic_DNA"/>
</dbReference>
<accession>A0AAE0NQJ7</accession>
<evidence type="ECO:0000256" key="3">
    <source>
        <dbReference type="ARBA" id="ARBA00022787"/>
    </source>
</evidence>
<organism evidence="7 8">
    <name type="scientific">Podospora didyma</name>
    <dbReference type="NCBI Taxonomy" id="330526"/>
    <lineage>
        <taxon>Eukaryota</taxon>
        <taxon>Fungi</taxon>
        <taxon>Dikarya</taxon>
        <taxon>Ascomycota</taxon>
        <taxon>Pezizomycotina</taxon>
        <taxon>Sordariomycetes</taxon>
        <taxon>Sordariomycetidae</taxon>
        <taxon>Sordariales</taxon>
        <taxon>Podosporaceae</taxon>
        <taxon>Podospora</taxon>
    </lineage>
</organism>
<keyword evidence="3" id="KW-0496">Mitochondrion</keyword>
<evidence type="ECO:0000256" key="4">
    <source>
        <dbReference type="ARBA" id="ARBA00022840"/>
    </source>
</evidence>
<evidence type="ECO:0000313" key="7">
    <source>
        <dbReference type="EMBL" id="KAK3385826.1"/>
    </source>
</evidence>
<feature type="compositionally biased region" description="Polar residues" evidence="5">
    <location>
        <begin position="19"/>
        <end position="46"/>
    </location>
</feature>
<keyword evidence="2" id="KW-0547">Nucleotide-binding</keyword>
<dbReference type="Proteomes" id="UP001285441">
    <property type="component" value="Unassembled WGS sequence"/>
</dbReference>
<dbReference type="Pfam" id="PF00004">
    <property type="entry name" value="AAA"/>
    <property type="match status" value="1"/>
</dbReference>
<dbReference type="InterPro" id="IPR051701">
    <property type="entry name" value="Mito_OM_Translocase_MSP1"/>
</dbReference>
<comment type="caution">
    <text evidence="7">The sequence shown here is derived from an EMBL/GenBank/DDBJ whole genome shotgun (WGS) entry which is preliminary data.</text>
</comment>